<dbReference type="PANTHER" id="PTHR39560">
    <property type="entry name" value="PROTEIN ADENYLYLTRANSFERASE FIC-RELATED"/>
    <property type="match status" value="1"/>
</dbReference>
<protein>
    <recommendedName>
        <fullName evidence="5">protein adenylyltransferase</fullName>
        <ecNumber evidence="5">2.7.7.108</ecNumber>
    </recommendedName>
</protein>
<comment type="catalytic activity">
    <reaction evidence="7">
        <text>L-tyrosyl-[protein] + ATP = O-(5'-adenylyl)-L-tyrosyl-[protein] + diphosphate</text>
        <dbReference type="Rhea" id="RHEA:54288"/>
        <dbReference type="Rhea" id="RHEA-COMP:10136"/>
        <dbReference type="Rhea" id="RHEA-COMP:13846"/>
        <dbReference type="ChEBI" id="CHEBI:30616"/>
        <dbReference type="ChEBI" id="CHEBI:33019"/>
        <dbReference type="ChEBI" id="CHEBI:46858"/>
        <dbReference type="ChEBI" id="CHEBI:83624"/>
        <dbReference type="EC" id="2.7.7.108"/>
    </reaction>
</comment>
<dbReference type="GeneID" id="42457616"/>
<keyword evidence="1" id="KW-0808">Transferase</keyword>
<dbReference type="Gene3D" id="1.10.3290.10">
    <property type="entry name" value="Fido-like domain"/>
    <property type="match status" value="1"/>
</dbReference>
<evidence type="ECO:0000259" key="8">
    <source>
        <dbReference type="PROSITE" id="PS51459"/>
    </source>
</evidence>
<dbReference type="InterPro" id="IPR003812">
    <property type="entry name" value="Fido"/>
</dbReference>
<evidence type="ECO:0000313" key="9">
    <source>
        <dbReference type="EMBL" id="MSA90624.1"/>
    </source>
</evidence>
<dbReference type="Pfam" id="PF02661">
    <property type="entry name" value="Fic"/>
    <property type="match status" value="1"/>
</dbReference>
<dbReference type="PROSITE" id="PS51459">
    <property type="entry name" value="FIDO"/>
    <property type="match status" value="1"/>
</dbReference>
<dbReference type="GO" id="GO:0051302">
    <property type="term" value="P:regulation of cell division"/>
    <property type="evidence" value="ECO:0007669"/>
    <property type="project" value="TreeGrafter"/>
</dbReference>
<dbReference type="EMBL" id="WKPJ01000031">
    <property type="protein sequence ID" value="MSA90624.1"/>
    <property type="molecule type" value="Genomic_DNA"/>
</dbReference>
<evidence type="ECO:0000256" key="1">
    <source>
        <dbReference type="ARBA" id="ARBA00022679"/>
    </source>
</evidence>
<proteinExistence type="predicted"/>
<evidence type="ECO:0000313" key="12">
    <source>
        <dbReference type="Proteomes" id="UP000480929"/>
    </source>
</evidence>
<dbReference type="EMBL" id="WKPI01000033">
    <property type="protein sequence ID" value="MSC34354.1"/>
    <property type="molecule type" value="Genomic_DNA"/>
</dbReference>
<accession>A0A6N7S9N4</accession>
<dbReference type="PANTHER" id="PTHR39560:SF1">
    <property type="entry name" value="PROTEIN ADENYLYLTRANSFERASE FIC-RELATED"/>
    <property type="match status" value="1"/>
</dbReference>
<comment type="caution">
    <text evidence="9">The sequence shown here is derived from an EMBL/GenBank/DDBJ whole genome shotgun (WGS) entry which is preliminary data.</text>
</comment>
<dbReference type="Proteomes" id="UP000480929">
    <property type="component" value="Unassembled WGS sequence"/>
</dbReference>
<dbReference type="AlphaFoldDB" id="A0A6N7S9N4"/>
<dbReference type="Proteomes" id="UP000433575">
    <property type="component" value="Unassembled WGS sequence"/>
</dbReference>
<evidence type="ECO:0000313" key="10">
    <source>
        <dbReference type="EMBL" id="MSC34354.1"/>
    </source>
</evidence>
<keyword evidence="3" id="KW-0547">Nucleotide-binding</keyword>
<organism evidence="9 11">
    <name type="scientific">Holdemania massiliensis</name>
    <dbReference type="NCBI Taxonomy" id="1468449"/>
    <lineage>
        <taxon>Bacteria</taxon>
        <taxon>Bacillati</taxon>
        <taxon>Bacillota</taxon>
        <taxon>Erysipelotrichia</taxon>
        <taxon>Erysipelotrichales</taxon>
        <taxon>Erysipelotrichaceae</taxon>
        <taxon>Holdemania</taxon>
    </lineage>
</organism>
<name>A0A6N7S9N4_9FIRM</name>
<comment type="catalytic activity">
    <reaction evidence="6">
        <text>L-threonyl-[protein] + ATP = 3-O-(5'-adenylyl)-L-threonyl-[protein] + diphosphate</text>
        <dbReference type="Rhea" id="RHEA:54292"/>
        <dbReference type="Rhea" id="RHEA-COMP:11060"/>
        <dbReference type="Rhea" id="RHEA-COMP:13847"/>
        <dbReference type="ChEBI" id="CHEBI:30013"/>
        <dbReference type="ChEBI" id="CHEBI:30616"/>
        <dbReference type="ChEBI" id="CHEBI:33019"/>
        <dbReference type="ChEBI" id="CHEBI:138113"/>
        <dbReference type="EC" id="2.7.7.108"/>
    </reaction>
</comment>
<keyword evidence="2" id="KW-0548">Nucleotidyltransferase</keyword>
<evidence type="ECO:0000313" key="11">
    <source>
        <dbReference type="Proteomes" id="UP000433575"/>
    </source>
</evidence>
<evidence type="ECO:0000256" key="3">
    <source>
        <dbReference type="ARBA" id="ARBA00022741"/>
    </source>
</evidence>
<evidence type="ECO:0000256" key="4">
    <source>
        <dbReference type="ARBA" id="ARBA00022840"/>
    </source>
</evidence>
<evidence type="ECO:0000256" key="7">
    <source>
        <dbReference type="ARBA" id="ARBA00048696"/>
    </source>
</evidence>
<dbReference type="RefSeq" id="WP_020225822.1">
    <property type="nucleotide sequence ID" value="NZ_CABKSC010000004.1"/>
</dbReference>
<reference evidence="11 12" key="1">
    <citation type="journal article" date="2019" name="Nat. Med.">
        <title>A library of human gut bacterial isolates paired with longitudinal multiomics data enables mechanistic microbiome research.</title>
        <authorList>
            <person name="Poyet M."/>
            <person name="Groussin M."/>
            <person name="Gibbons S.M."/>
            <person name="Avila-Pacheco J."/>
            <person name="Jiang X."/>
            <person name="Kearney S.M."/>
            <person name="Perrotta A.R."/>
            <person name="Berdy B."/>
            <person name="Zhao S."/>
            <person name="Lieberman T.D."/>
            <person name="Swanson P.K."/>
            <person name="Smith M."/>
            <person name="Roesemann S."/>
            <person name="Alexander J.E."/>
            <person name="Rich S.A."/>
            <person name="Livny J."/>
            <person name="Vlamakis H."/>
            <person name="Clish C."/>
            <person name="Bullock K."/>
            <person name="Deik A."/>
            <person name="Scott J."/>
            <person name="Pierce K.A."/>
            <person name="Xavier R.J."/>
            <person name="Alm E.J."/>
        </authorList>
    </citation>
    <scope>NUCLEOTIDE SEQUENCE [LARGE SCALE GENOMIC DNA]</scope>
    <source>
        <strain evidence="9 11">BIOML-A4</strain>
        <strain evidence="10 12">BIOML-A5</strain>
    </source>
</reference>
<sequence length="272" mass="32297">MNDGYQVVNGEYVDLKNAKSYWDTAIGLQQVDNLFPSPKLYELVEDHLMGKKNYAQVEESLHEYYAAASEKPNYRTREADLVSVRIAQLLNDTNFRLTKRELLRIHQFLFKDIFPQGLEKYVGRFRDVNIRKEEEILGGLSVRYSDYRQIEENLDYDIHRENLRTIHEQVDHIPALSRFVSNIWNTHPFREGNTRATAVYILKYLRQNRFRVDNTLFKNNSKYFRDALVLASDNEKEWNDYRYLESFFQKLLVDSDLELPAFCLANNDAEDQ</sequence>
<gene>
    <name evidence="10" type="ORF">GKD88_14605</name>
    <name evidence="9" type="ORF">GKE08_14935</name>
</gene>
<evidence type="ECO:0000256" key="2">
    <source>
        <dbReference type="ARBA" id="ARBA00022695"/>
    </source>
</evidence>
<evidence type="ECO:0000256" key="5">
    <source>
        <dbReference type="ARBA" id="ARBA00034531"/>
    </source>
</evidence>
<dbReference type="EC" id="2.7.7.108" evidence="5"/>
<dbReference type="SUPFAM" id="SSF140931">
    <property type="entry name" value="Fic-like"/>
    <property type="match status" value="1"/>
</dbReference>
<dbReference type="GO" id="GO:0005524">
    <property type="term" value="F:ATP binding"/>
    <property type="evidence" value="ECO:0007669"/>
    <property type="project" value="UniProtKB-KW"/>
</dbReference>
<keyword evidence="4" id="KW-0067">ATP-binding</keyword>
<feature type="domain" description="Fido" evidence="8">
    <location>
        <begin position="97"/>
        <end position="250"/>
    </location>
</feature>
<dbReference type="OrthoDB" id="9813719at2"/>
<dbReference type="InterPro" id="IPR036597">
    <property type="entry name" value="Fido-like_dom_sf"/>
</dbReference>
<dbReference type="GO" id="GO:0070733">
    <property type="term" value="F:AMPylase activity"/>
    <property type="evidence" value="ECO:0007669"/>
    <property type="project" value="UniProtKB-EC"/>
</dbReference>
<evidence type="ECO:0000256" key="6">
    <source>
        <dbReference type="ARBA" id="ARBA00047939"/>
    </source>
</evidence>
<keyword evidence="12" id="KW-1185">Reference proteome</keyword>